<comment type="catalytic activity">
    <reaction evidence="1">
        <text>S-ubiquitinyl-[E2 ubiquitin-conjugating enzyme]-L-cysteine + [acceptor protein]-L-lysine = [E2 ubiquitin-conjugating enzyme]-L-cysteine + N(6)-ubiquitinyl-[acceptor protein]-L-lysine.</text>
        <dbReference type="EC" id="2.3.2.27"/>
    </reaction>
</comment>
<dbReference type="InterPro" id="IPR013083">
    <property type="entry name" value="Znf_RING/FYVE/PHD"/>
</dbReference>
<accession>A0AAV5FJT5</accession>
<evidence type="ECO:0000256" key="7">
    <source>
        <dbReference type="ARBA" id="ARBA00022771"/>
    </source>
</evidence>
<evidence type="ECO:0000256" key="10">
    <source>
        <dbReference type="PROSITE-ProRule" id="PRU00455"/>
    </source>
</evidence>
<dbReference type="InterPro" id="IPR049548">
    <property type="entry name" value="Sina-like_RING"/>
</dbReference>
<dbReference type="PANTHER" id="PTHR10315">
    <property type="entry name" value="E3 UBIQUITIN PROTEIN LIGASE SIAH"/>
    <property type="match status" value="1"/>
</dbReference>
<gene>
    <name evidence="12" type="primary">gb24853</name>
    <name evidence="12" type="ORF">PR202_gb24853</name>
</gene>
<dbReference type="Pfam" id="PF21362">
    <property type="entry name" value="Sina_RING"/>
    <property type="match status" value="1"/>
</dbReference>
<organism evidence="12 13">
    <name type="scientific">Eleusine coracana subsp. coracana</name>
    <dbReference type="NCBI Taxonomy" id="191504"/>
    <lineage>
        <taxon>Eukaryota</taxon>
        <taxon>Viridiplantae</taxon>
        <taxon>Streptophyta</taxon>
        <taxon>Embryophyta</taxon>
        <taxon>Tracheophyta</taxon>
        <taxon>Spermatophyta</taxon>
        <taxon>Magnoliopsida</taxon>
        <taxon>Liliopsida</taxon>
        <taxon>Poales</taxon>
        <taxon>Poaceae</taxon>
        <taxon>PACMAD clade</taxon>
        <taxon>Chloridoideae</taxon>
        <taxon>Cynodonteae</taxon>
        <taxon>Eleusininae</taxon>
        <taxon>Eleusine</taxon>
    </lineage>
</organism>
<keyword evidence="8" id="KW-0833">Ubl conjugation pathway</keyword>
<reference evidence="12" key="1">
    <citation type="journal article" date="2018" name="DNA Res.">
        <title>Multiple hybrid de novo genome assembly of finger millet, an orphan allotetraploid crop.</title>
        <authorList>
            <person name="Hatakeyama M."/>
            <person name="Aluri S."/>
            <person name="Balachadran M.T."/>
            <person name="Sivarajan S.R."/>
            <person name="Patrignani A."/>
            <person name="Gruter S."/>
            <person name="Poveda L."/>
            <person name="Shimizu-Inatsugi R."/>
            <person name="Baeten J."/>
            <person name="Francoijs K.J."/>
            <person name="Nataraja K.N."/>
            <person name="Reddy Y.A.N."/>
            <person name="Phadnis S."/>
            <person name="Ravikumar R.L."/>
            <person name="Schlapbach R."/>
            <person name="Sreeman S.M."/>
            <person name="Shimizu K.K."/>
        </authorList>
    </citation>
    <scope>NUCLEOTIDE SEQUENCE</scope>
</reference>
<evidence type="ECO:0000256" key="9">
    <source>
        <dbReference type="ARBA" id="ARBA00022833"/>
    </source>
</evidence>
<dbReference type="SUPFAM" id="SSF49599">
    <property type="entry name" value="TRAF domain-like"/>
    <property type="match status" value="1"/>
</dbReference>
<keyword evidence="13" id="KW-1185">Reference proteome</keyword>
<proteinExistence type="inferred from homology"/>
<dbReference type="Proteomes" id="UP001054889">
    <property type="component" value="Unassembled WGS sequence"/>
</dbReference>
<dbReference type="AlphaFoldDB" id="A0AAV5FJT5"/>
<dbReference type="GO" id="GO:0008270">
    <property type="term" value="F:zinc ion binding"/>
    <property type="evidence" value="ECO:0007669"/>
    <property type="project" value="UniProtKB-KW"/>
</dbReference>
<protein>
    <recommendedName>
        <fullName evidence="4">RING-type E3 ubiquitin transferase</fullName>
        <ecNumber evidence="4">2.3.2.27</ecNumber>
    </recommendedName>
</protein>
<keyword evidence="5" id="KW-0808">Transferase</keyword>
<keyword evidence="9" id="KW-0862">Zinc</keyword>
<dbReference type="PROSITE" id="PS51081">
    <property type="entry name" value="ZF_SIAH"/>
    <property type="match status" value="1"/>
</dbReference>
<evidence type="ECO:0000313" key="12">
    <source>
        <dbReference type="EMBL" id="GJN36028.1"/>
    </source>
</evidence>
<evidence type="ECO:0000256" key="8">
    <source>
        <dbReference type="ARBA" id="ARBA00022786"/>
    </source>
</evidence>
<evidence type="ECO:0000256" key="5">
    <source>
        <dbReference type="ARBA" id="ARBA00022679"/>
    </source>
</evidence>
<evidence type="ECO:0000256" key="3">
    <source>
        <dbReference type="ARBA" id="ARBA00009119"/>
    </source>
</evidence>
<evidence type="ECO:0000256" key="1">
    <source>
        <dbReference type="ARBA" id="ARBA00000900"/>
    </source>
</evidence>
<evidence type="ECO:0000256" key="4">
    <source>
        <dbReference type="ARBA" id="ARBA00012483"/>
    </source>
</evidence>
<evidence type="ECO:0000256" key="2">
    <source>
        <dbReference type="ARBA" id="ARBA00004906"/>
    </source>
</evidence>
<dbReference type="EMBL" id="BQKI01000088">
    <property type="protein sequence ID" value="GJN36028.1"/>
    <property type="molecule type" value="Genomic_DNA"/>
</dbReference>
<comment type="caution">
    <text evidence="12">The sequence shown here is derived from an EMBL/GenBank/DDBJ whole genome shotgun (WGS) entry which is preliminary data.</text>
</comment>
<evidence type="ECO:0000256" key="6">
    <source>
        <dbReference type="ARBA" id="ARBA00022723"/>
    </source>
</evidence>
<keyword evidence="7 10" id="KW-0863">Zinc-finger</keyword>
<dbReference type="InterPro" id="IPR013010">
    <property type="entry name" value="Znf_SIAH"/>
</dbReference>
<dbReference type="PANTHER" id="PTHR10315:SF96">
    <property type="entry name" value="SIAH-TYPE DOMAIN-CONTAINING PROTEIN"/>
    <property type="match status" value="1"/>
</dbReference>
<evidence type="ECO:0000259" key="11">
    <source>
        <dbReference type="PROSITE" id="PS51081"/>
    </source>
</evidence>
<keyword evidence="6" id="KW-0479">Metal-binding</keyword>
<feature type="domain" description="SIAH-type" evidence="11">
    <location>
        <begin position="100"/>
        <end position="158"/>
    </location>
</feature>
<dbReference type="Gene3D" id="3.30.40.10">
    <property type="entry name" value="Zinc/RING finger domain, C3HC4 (zinc finger)"/>
    <property type="match status" value="1"/>
</dbReference>
<reference evidence="12" key="2">
    <citation type="submission" date="2021-12" db="EMBL/GenBank/DDBJ databases">
        <title>Resequencing data analysis of finger millet.</title>
        <authorList>
            <person name="Hatakeyama M."/>
            <person name="Aluri S."/>
            <person name="Balachadran M.T."/>
            <person name="Sivarajan S.R."/>
            <person name="Poveda L."/>
            <person name="Shimizu-Inatsugi R."/>
            <person name="Schlapbach R."/>
            <person name="Sreeman S.M."/>
            <person name="Shimizu K.K."/>
        </authorList>
    </citation>
    <scope>NUCLEOTIDE SEQUENCE</scope>
</reference>
<dbReference type="EC" id="2.3.2.27" evidence="4"/>
<dbReference type="InterPro" id="IPR052088">
    <property type="entry name" value="E3_ubiquitin-ligase_SINA"/>
</dbReference>
<name>A0AAV5FJT5_ELECO</name>
<dbReference type="GO" id="GO:0061630">
    <property type="term" value="F:ubiquitin protein ligase activity"/>
    <property type="evidence" value="ECO:0007669"/>
    <property type="project" value="UniProtKB-EC"/>
</dbReference>
<comment type="similarity">
    <text evidence="3">Belongs to the SINA (Seven in absentia) family.</text>
</comment>
<evidence type="ECO:0000313" key="13">
    <source>
        <dbReference type="Proteomes" id="UP001054889"/>
    </source>
</evidence>
<comment type="pathway">
    <text evidence="2">Protein modification; protein ubiquitination.</text>
</comment>
<dbReference type="GO" id="GO:0005737">
    <property type="term" value="C:cytoplasm"/>
    <property type="evidence" value="ECO:0007669"/>
    <property type="project" value="TreeGrafter"/>
</dbReference>
<sequence length="194" mass="20619">MGSPEDRRPPKRMRVGGFEEEAAAYVKEEDMYALDCGVCFLPLKQPIFQCQVGHAVCEHCRDSFVVAVPGGGSSSSIKCHVCGVAGGYHRCHVMERVVESVRVPCVNAAHGCAAQPAYHDQHGHSQTCPHAPCHCPGEACGFVGSTAPWTTSPESIDGPSMAGRGDIPLFSSVTASTSSVWRLPMPTAPNTCFC</sequence>